<organism evidence="2 3">
    <name type="scientific">Trichlorobacter lovleyi (strain ATCC BAA-1151 / DSM 17278 / SZ)</name>
    <name type="common">Geobacter lovleyi</name>
    <dbReference type="NCBI Taxonomy" id="398767"/>
    <lineage>
        <taxon>Bacteria</taxon>
        <taxon>Pseudomonadati</taxon>
        <taxon>Thermodesulfobacteriota</taxon>
        <taxon>Desulfuromonadia</taxon>
        <taxon>Geobacterales</taxon>
        <taxon>Geobacteraceae</taxon>
        <taxon>Trichlorobacter</taxon>
    </lineage>
</organism>
<protein>
    <submittedName>
        <fullName evidence="2">Uncharacterized protein</fullName>
    </submittedName>
</protein>
<keyword evidence="3" id="KW-1185">Reference proteome</keyword>
<proteinExistence type="predicted"/>
<gene>
    <name evidence="2" type="ordered locus">Glov_0738</name>
</gene>
<keyword evidence="1" id="KW-0732">Signal</keyword>
<dbReference type="AlphaFoldDB" id="B3E4E9"/>
<dbReference type="KEGG" id="glo:Glov_0738"/>
<dbReference type="Proteomes" id="UP000002420">
    <property type="component" value="Chromosome"/>
</dbReference>
<dbReference type="STRING" id="398767.Glov_0738"/>
<feature type="chain" id="PRO_5002787583" evidence="1">
    <location>
        <begin position="23"/>
        <end position="92"/>
    </location>
</feature>
<dbReference type="EMBL" id="CP001089">
    <property type="protein sequence ID" value="ACD94464.1"/>
    <property type="molecule type" value="Genomic_DNA"/>
</dbReference>
<dbReference type="HOGENOM" id="CLU_166734_0_0_7"/>
<accession>B3E4E9</accession>
<name>B3E4E9_TRIL1</name>
<feature type="signal peptide" evidence="1">
    <location>
        <begin position="1"/>
        <end position="22"/>
    </location>
</feature>
<sequence length="92" mass="9571">MKMTACIIFVAVLIAVSAVLPAAATTCLCVGYGSSKSCGNGAIGGSFLKVDTVSQNHLNYYLLTIALRSELASAGKAYDGQSGWFCWNGTLK</sequence>
<evidence type="ECO:0000256" key="1">
    <source>
        <dbReference type="SAM" id="SignalP"/>
    </source>
</evidence>
<dbReference type="RefSeq" id="WP_012468820.1">
    <property type="nucleotide sequence ID" value="NC_010814.1"/>
</dbReference>
<reference evidence="2 3" key="1">
    <citation type="submission" date="2008-05" db="EMBL/GenBank/DDBJ databases">
        <title>Complete sequence of chromosome of Geobacter lovleyi SZ.</title>
        <authorList>
            <consortium name="US DOE Joint Genome Institute"/>
            <person name="Lucas S."/>
            <person name="Copeland A."/>
            <person name="Lapidus A."/>
            <person name="Glavina del Rio T."/>
            <person name="Dalin E."/>
            <person name="Tice H."/>
            <person name="Bruce D."/>
            <person name="Goodwin L."/>
            <person name="Pitluck S."/>
            <person name="Chertkov O."/>
            <person name="Meincke L."/>
            <person name="Brettin T."/>
            <person name="Detter J.C."/>
            <person name="Han C."/>
            <person name="Tapia R."/>
            <person name="Kuske C.R."/>
            <person name="Schmutz J."/>
            <person name="Larimer F."/>
            <person name="Land M."/>
            <person name="Hauser L."/>
            <person name="Kyrpides N."/>
            <person name="Mikhailova N."/>
            <person name="Sung Y."/>
            <person name="Fletcher K.E."/>
            <person name="Ritalahti K.M."/>
            <person name="Loeffler F.E."/>
            <person name="Richardson P."/>
        </authorList>
    </citation>
    <scope>NUCLEOTIDE SEQUENCE [LARGE SCALE GENOMIC DNA]</scope>
    <source>
        <strain evidence="3">ATCC BAA-1151 / DSM 17278 / SZ</strain>
    </source>
</reference>
<evidence type="ECO:0000313" key="3">
    <source>
        <dbReference type="Proteomes" id="UP000002420"/>
    </source>
</evidence>
<evidence type="ECO:0000313" key="2">
    <source>
        <dbReference type="EMBL" id="ACD94464.1"/>
    </source>
</evidence>